<dbReference type="AlphaFoldDB" id="A0A2Z5ZEB0"/>
<dbReference type="InterPro" id="IPR014729">
    <property type="entry name" value="Rossmann-like_a/b/a_fold"/>
</dbReference>
<evidence type="ECO:0000313" key="5">
    <source>
        <dbReference type="Proteomes" id="UP000270034"/>
    </source>
</evidence>
<proteinExistence type="predicted"/>
<reference evidence="3 4" key="1">
    <citation type="submission" date="2012-11" db="EMBL/GenBank/DDBJ databases">
        <title>Whole genome sequence of Acetobacter orientalis 21F-2.</title>
        <authorList>
            <person name="Azuma Y."/>
            <person name="Higashiura N."/>
            <person name="Hirakawa H."/>
            <person name="Matsushita K."/>
        </authorList>
    </citation>
    <scope>NUCLEOTIDE SEQUENCE [LARGE SCALE GENOMIC DNA]</scope>
    <source>
        <strain evidence="3 4">21F-2</strain>
    </source>
</reference>
<dbReference type="GO" id="GO:0005886">
    <property type="term" value="C:plasma membrane"/>
    <property type="evidence" value="ECO:0007669"/>
    <property type="project" value="TreeGrafter"/>
</dbReference>
<dbReference type="PANTHER" id="PTHR30336">
    <property type="entry name" value="INNER MEMBRANE PROTEIN, PROBABLE PERMEASE"/>
    <property type="match status" value="1"/>
</dbReference>
<sequence>MQTHKLRTTRHATPQKPLLLFGAALKPDGSPTQTLRNRVAAAVRFGQSQPAILYIPTGGAQKNAQTEASVMRKLLHAHAIPDTSILLEDTASDTFASIKACSAVLRRLKHPKRAPLYFATSTYHAPRCWVLLRLAGWMPHAVPYHPFPIFPQSSYAKVLLIVAHEILATLWDSLLVLLWRIVR</sequence>
<evidence type="ECO:0000313" key="2">
    <source>
        <dbReference type="EMBL" id="BBC78607.1"/>
    </source>
</evidence>
<accession>A0A2Z5ZEB0</accession>
<accession>A0A0D6NKY1</accession>
<dbReference type="KEGG" id="aot:AcetOri_orf00392"/>
<dbReference type="STRING" id="1231341.Abor_024_173"/>
<keyword evidence="4" id="KW-1185">Reference proteome</keyword>
<dbReference type="RefSeq" id="WP_048841759.1">
    <property type="nucleotide sequence ID" value="NZ_BAMX01000024.1"/>
</dbReference>
<dbReference type="InterPro" id="IPR051599">
    <property type="entry name" value="Cell_Envelope_Assoc"/>
</dbReference>
<dbReference type="EMBL" id="BAMX01000024">
    <property type="protein sequence ID" value="GAN66729.1"/>
    <property type="molecule type" value="Genomic_DNA"/>
</dbReference>
<dbReference type="GO" id="GO:0043164">
    <property type="term" value="P:Gram-negative-bacterium-type cell wall biogenesis"/>
    <property type="evidence" value="ECO:0007669"/>
    <property type="project" value="TreeGrafter"/>
</dbReference>
<evidence type="ECO:0000259" key="1">
    <source>
        <dbReference type="Pfam" id="PF02698"/>
    </source>
</evidence>
<dbReference type="InterPro" id="IPR003848">
    <property type="entry name" value="DUF218"/>
</dbReference>
<feature type="domain" description="DUF218" evidence="1">
    <location>
        <begin position="22"/>
        <end position="167"/>
    </location>
</feature>
<evidence type="ECO:0000313" key="4">
    <source>
        <dbReference type="Proteomes" id="UP000032670"/>
    </source>
</evidence>
<name>A0A2Z5ZEB0_9PROT</name>
<evidence type="ECO:0000313" key="3">
    <source>
        <dbReference type="EMBL" id="GAN66729.1"/>
    </source>
</evidence>
<dbReference type="Proteomes" id="UP000032670">
    <property type="component" value="Unassembled WGS sequence"/>
</dbReference>
<organism evidence="2 5">
    <name type="scientific">Acetobacter orientalis</name>
    <dbReference type="NCBI Taxonomy" id="146474"/>
    <lineage>
        <taxon>Bacteria</taxon>
        <taxon>Pseudomonadati</taxon>
        <taxon>Pseudomonadota</taxon>
        <taxon>Alphaproteobacteria</taxon>
        <taxon>Acetobacterales</taxon>
        <taxon>Acetobacteraceae</taxon>
        <taxon>Acetobacter</taxon>
    </lineage>
</organism>
<dbReference type="Proteomes" id="UP000270034">
    <property type="component" value="Chromosome"/>
</dbReference>
<dbReference type="GO" id="GO:0000270">
    <property type="term" value="P:peptidoglycan metabolic process"/>
    <property type="evidence" value="ECO:0007669"/>
    <property type="project" value="TreeGrafter"/>
</dbReference>
<dbReference type="Pfam" id="PF02698">
    <property type="entry name" value="DUF218"/>
    <property type="match status" value="1"/>
</dbReference>
<protein>
    <recommendedName>
        <fullName evidence="1">DUF218 domain-containing protein</fullName>
    </recommendedName>
</protein>
<dbReference type="GeneID" id="76204869"/>
<dbReference type="EMBL" id="AP018515">
    <property type="protein sequence ID" value="BBC78607.1"/>
    <property type="molecule type" value="Genomic_DNA"/>
</dbReference>
<dbReference type="Gene3D" id="3.40.50.620">
    <property type="entry name" value="HUPs"/>
    <property type="match status" value="1"/>
</dbReference>
<dbReference type="CDD" id="cd06259">
    <property type="entry name" value="YdcF-like"/>
    <property type="match status" value="1"/>
</dbReference>
<dbReference type="PANTHER" id="PTHR30336:SF4">
    <property type="entry name" value="ENVELOPE BIOGENESIS FACTOR ELYC"/>
    <property type="match status" value="1"/>
</dbReference>
<reference evidence="2 5" key="2">
    <citation type="submission" date="2018-02" db="EMBL/GenBank/DDBJ databases">
        <title>Acetobacter orientalis genome.</title>
        <authorList>
            <person name="Nakashima N."/>
            <person name="Tamura T."/>
        </authorList>
    </citation>
    <scope>NUCLEOTIDE SEQUENCE [LARGE SCALE GENOMIC DNA]</scope>
    <source>
        <strain evidence="2 5">FAN1</strain>
    </source>
</reference>
<gene>
    <name evidence="3" type="ORF">Abor_024_173</name>
    <name evidence="2" type="ORF">AcetOrient_orf00392</name>
</gene>